<protein>
    <submittedName>
        <fullName evidence="2">Uncharacterized protein</fullName>
    </submittedName>
</protein>
<reference evidence="2 3" key="1">
    <citation type="submission" date="2019-03" db="EMBL/GenBank/DDBJ databases">
        <title>Complete genome sequence of Ferrigenium kumadai strain An22, a microaerophilic iron-oxidizing bacterium isolated from a paddy field soil.</title>
        <authorList>
            <person name="Watanabe T."/>
            <person name="Asakawa S."/>
        </authorList>
    </citation>
    <scope>NUCLEOTIDE SEQUENCE [LARGE SCALE GENOMIC DNA]</scope>
    <source>
        <strain evidence="2 3">An22</strain>
    </source>
</reference>
<proteinExistence type="predicted"/>
<dbReference type="RefSeq" id="WP_212785901.1">
    <property type="nucleotide sequence ID" value="NZ_AP019536.1"/>
</dbReference>
<dbReference type="Proteomes" id="UP001319121">
    <property type="component" value="Chromosome"/>
</dbReference>
<name>A0AAN1T0V7_9PROT</name>
<accession>A0AAN1T0V7</accession>
<feature type="region of interest" description="Disordered" evidence="1">
    <location>
        <begin position="1"/>
        <end position="38"/>
    </location>
</feature>
<organism evidence="2 3">
    <name type="scientific">Ferrigenium kumadai</name>
    <dbReference type="NCBI Taxonomy" id="1682490"/>
    <lineage>
        <taxon>Bacteria</taxon>
        <taxon>Pseudomonadati</taxon>
        <taxon>Pseudomonadota</taxon>
        <taxon>Betaproteobacteria</taxon>
        <taxon>Nitrosomonadales</taxon>
        <taxon>Gallionellaceae</taxon>
        <taxon>Ferrigenium</taxon>
    </lineage>
</organism>
<dbReference type="EMBL" id="AP019536">
    <property type="protein sequence ID" value="BBJ00678.1"/>
    <property type="molecule type" value="Genomic_DNA"/>
</dbReference>
<evidence type="ECO:0000313" key="2">
    <source>
        <dbReference type="EMBL" id="BBJ00678.1"/>
    </source>
</evidence>
<sequence>MTTKKSAATATTTKKPAAKKPVAKAVAKPVRAASKPEAKKAKQKVKVVRDSFTMPENEYRKIAEIKEACLKAGLPVKKSEVLRAGLQVLAGLSAAQLKRALGGLEKIKTGRPKKH</sequence>
<feature type="compositionally biased region" description="Low complexity" evidence="1">
    <location>
        <begin position="23"/>
        <end position="33"/>
    </location>
</feature>
<dbReference type="KEGG" id="fku:FGKAn22_23700"/>
<gene>
    <name evidence="2" type="ORF">FGKAn22_23700</name>
</gene>
<feature type="compositionally biased region" description="Low complexity" evidence="1">
    <location>
        <begin position="1"/>
        <end position="15"/>
    </location>
</feature>
<dbReference type="AlphaFoldDB" id="A0AAN1T0V7"/>
<evidence type="ECO:0000313" key="3">
    <source>
        <dbReference type="Proteomes" id="UP001319121"/>
    </source>
</evidence>
<keyword evidence="3" id="KW-1185">Reference proteome</keyword>
<evidence type="ECO:0000256" key="1">
    <source>
        <dbReference type="SAM" id="MobiDB-lite"/>
    </source>
</evidence>